<dbReference type="GeneID" id="92027220"/>
<feature type="transmembrane region" description="Helical" evidence="2">
    <location>
        <begin position="481"/>
        <end position="503"/>
    </location>
</feature>
<dbReference type="Pfam" id="PF11915">
    <property type="entry name" value="DUF3433"/>
    <property type="match status" value="1"/>
</dbReference>
<proteinExistence type="predicted"/>
<feature type="transmembrane region" description="Helical" evidence="2">
    <location>
        <begin position="636"/>
        <end position="656"/>
    </location>
</feature>
<dbReference type="InterPro" id="IPR021840">
    <property type="entry name" value="DUF3433"/>
</dbReference>
<feature type="compositionally biased region" description="Basic and acidic residues" evidence="1">
    <location>
        <begin position="1297"/>
        <end position="1308"/>
    </location>
</feature>
<keyword evidence="5" id="KW-1185">Reference proteome</keyword>
<dbReference type="Proteomes" id="UP001360953">
    <property type="component" value="Unassembled WGS sequence"/>
</dbReference>
<evidence type="ECO:0000256" key="1">
    <source>
        <dbReference type="SAM" id="MobiDB-lite"/>
    </source>
</evidence>
<protein>
    <submittedName>
        <fullName evidence="4">Uncharacterized protein</fullName>
    </submittedName>
</protein>
<name>A0ABR1L4C6_9PEZI</name>
<dbReference type="PANTHER" id="PTHR37544">
    <property type="entry name" value="SPRAY-RELATED"/>
    <property type="match status" value="1"/>
</dbReference>
<dbReference type="PANTHER" id="PTHR37544:SF1">
    <property type="entry name" value="PHOSPHORIBOSYLAMINOIMIDAZOLE-SUCCINOCARBOXAMIDE SYNTHASE"/>
    <property type="match status" value="1"/>
</dbReference>
<evidence type="ECO:0000256" key="3">
    <source>
        <dbReference type="SAM" id="SignalP"/>
    </source>
</evidence>
<evidence type="ECO:0000313" key="4">
    <source>
        <dbReference type="EMBL" id="KAK7529276.1"/>
    </source>
</evidence>
<keyword evidence="3" id="KW-0732">Signal</keyword>
<dbReference type="EMBL" id="JBBPEH010000017">
    <property type="protein sequence ID" value="KAK7529276.1"/>
    <property type="molecule type" value="Genomic_DNA"/>
</dbReference>
<keyword evidence="2" id="KW-0472">Membrane</keyword>
<feature type="transmembrane region" description="Helical" evidence="2">
    <location>
        <begin position="42"/>
        <end position="62"/>
    </location>
</feature>
<feature type="transmembrane region" description="Helical" evidence="2">
    <location>
        <begin position="696"/>
        <end position="718"/>
    </location>
</feature>
<organism evidence="4 5">
    <name type="scientific">Phyllosticta citribraziliensis</name>
    <dbReference type="NCBI Taxonomy" id="989973"/>
    <lineage>
        <taxon>Eukaryota</taxon>
        <taxon>Fungi</taxon>
        <taxon>Dikarya</taxon>
        <taxon>Ascomycota</taxon>
        <taxon>Pezizomycotina</taxon>
        <taxon>Dothideomycetes</taxon>
        <taxon>Dothideomycetes incertae sedis</taxon>
        <taxon>Botryosphaeriales</taxon>
        <taxon>Phyllostictaceae</taxon>
        <taxon>Phyllosticta</taxon>
    </lineage>
</organism>
<feature type="region of interest" description="Disordered" evidence="1">
    <location>
        <begin position="1195"/>
        <end position="1322"/>
    </location>
</feature>
<feature type="chain" id="PRO_5045162848" evidence="3">
    <location>
        <begin position="24"/>
        <end position="1322"/>
    </location>
</feature>
<keyword evidence="2" id="KW-0812">Transmembrane</keyword>
<feature type="signal peptide" evidence="3">
    <location>
        <begin position="1"/>
        <end position="23"/>
    </location>
</feature>
<keyword evidence="2" id="KW-1133">Transmembrane helix</keyword>
<comment type="caution">
    <text evidence="4">The sequence shown here is derived from an EMBL/GenBank/DDBJ whole genome shotgun (WGS) entry which is preliminary data.</text>
</comment>
<evidence type="ECO:0000256" key="2">
    <source>
        <dbReference type="SAM" id="Phobius"/>
    </source>
</evidence>
<evidence type="ECO:0000313" key="5">
    <source>
        <dbReference type="Proteomes" id="UP001360953"/>
    </source>
</evidence>
<feature type="transmembrane region" description="Helical" evidence="2">
    <location>
        <begin position="1086"/>
        <end position="1104"/>
    </location>
</feature>
<feature type="transmembrane region" description="Helical" evidence="2">
    <location>
        <begin position="111"/>
        <end position="133"/>
    </location>
</feature>
<gene>
    <name evidence="4" type="ORF">J3D65DRAFT_177600</name>
</gene>
<sequence>MLRKSRAFPLAAYCWLFAASLQAMDLVFQKHDGIPVDDDHRYSIWAATYLPTAGVVILSFLWKPITNDLKKVTPWASMGGKWTKASQSILLDYNTKMEVLSVFHAARHRHFALFMALLVGFLCGALSVLANALTSVEPPAFRQESADFLINSTFSFNGTLVDSKGDIPYPANHLPTAPYASVAFYRLPGGHSAPWTLDSHAFESFTLLKNESGVDAIMTAEVESFATQFDCGLFNYSKENDDDDYLLIASSSDGMQSNCTQTLDSWYQLGPSSDGSLTNTTRAWLSVSQCKANTSLLTATLANVYYDTENPSSGAHIFRVEPFVGLACTVDFQRQNVMIRVNGSNGNVERVALLETLPGIDPILTTTQIWLYLNQVSFPGVPNSPAGTYGSAEDVEEVQYFAEQLSRGSVMDTFFGLLTGGDSAVLKSYIDDLKQFRLDVETLAAETITQVVSSRARERTSKQTLGTIQTMGQRLSLHRGLLRVLQLALVLIGCVVVLVATILRPRCLLFEDPGRLAGGALILSKSMPRVHDIYAHEEISSTETMERNLELLDWKLDSTDEETIVLRCRKSVTEIEYWRNSEHSGWQPLALCLEAEAVCSLLIAVIVGILSALLISSNRHNGLVKDGRFLQKAFKSASSAILVIIGYVCSGIGAAVDELALYRSLLEKSTKDPTSINVIQAPLANILKDWTGFSQIASSTAIFLMPMIKIFAAGLYGVKPETMSQRAKPLVDTSLVTHFEFVDDFLQTQMNSIVDTHARQFVEWTLTPSFNVQTRPGALGNLVFSNLTYMGPRKTADIITEEVTITVPAISIDVSISTADDSWSLVDLDDDTGCLLISDSTYYDEDVDSWNFDCYRGITFRTGPWGNCTERQYKYDGKFTNMDYGFCTYLTDMSNILSAATNTTPIKDEDHLSSQSLNVSLPSAMKINGAVELTRVLVEVTYSRGIDDAWTPKAFDSSTIRADEQFFGSKGLSLKHNGSIPNFGEDELTQTNSLWPDQWSGNTDTFFQWVALYAEYNLGNLTAILDHDKWIQAIKTLIVAYNVELLTEYRHFALENATAQGIKPQTFDGTLRFYEARIYQDEPTTIALVVLLGIMLCCYIWTFFRYPNRAILPKSPGSIAAQLSLVAHSDLVRRLREDGVTHLTDEEVRRNAALGWWRRVEPKEADRVDSENVEGDAAQKLPPLRWGIDVGEPVVHRSWNDPPDMEELQDNARPRSDVGSRLAGPQSDEIELQSLQSRRESGGQEEETLLERRSALGHQGSGGDAGLEDPPHSQNAPLGIERLSTEPWDLVDEDSDAEYRRWSEEQRPVDSASELLLRRGTV</sequence>
<accession>A0ABR1L4C6</accession>
<dbReference type="RefSeq" id="XP_066649856.1">
    <property type="nucleotide sequence ID" value="XM_066794314.1"/>
</dbReference>
<reference evidence="4 5" key="1">
    <citation type="submission" date="2024-04" db="EMBL/GenBank/DDBJ databases">
        <title>Phyllosticta paracitricarpa is synonymous to the EU quarantine fungus P. citricarpa based on phylogenomic analyses.</title>
        <authorList>
            <consortium name="Lawrence Berkeley National Laboratory"/>
            <person name="Van ingen-buijs V.A."/>
            <person name="Van westerhoven A.C."/>
            <person name="Haridas S."/>
            <person name="Skiadas P."/>
            <person name="Martin F."/>
            <person name="Groenewald J.Z."/>
            <person name="Crous P.W."/>
            <person name="Seidl M.F."/>
        </authorList>
    </citation>
    <scope>NUCLEOTIDE SEQUENCE [LARGE SCALE GENOMIC DNA]</scope>
    <source>
        <strain evidence="4 5">CPC 17464</strain>
    </source>
</reference>